<evidence type="ECO:0000313" key="2">
    <source>
        <dbReference type="EMBL" id="MEE2055641.1"/>
    </source>
</evidence>
<name>A0ABU7L274_9ACTN</name>
<dbReference type="Proteomes" id="UP001348641">
    <property type="component" value="Unassembled WGS sequence"/>
</dbReference>
<dbReference type="EMBL" id="JAUUCC010000203">
    <property type="protein sequence ID" value="MEE2055641.1"/>
    <property type="molecule type" value="Genomic_DNA"/>
</dbReference>
<dbReference type="Gene3D" id="3.40.50.300">
    <property type="entry name" value="P-loop containing nucleotide triphosphate hydrolases"/>
    <property type="match status" value="1"/>
</dbReference>
<proteinExistence type="predicted"/>
<sequence length="707" mass="76390">MTDIDNHRTANTVHGSPDVAVQAGLVHGGIHIVSEPARSVRVPRQLPLAATAFVDRTAHLQHLDALAAEAGTGVPVAVLVGPPGVGKTALAVHWAHRARDRFPDGDLYAGVHGHGPGPRAEAGQILDTILRALGVPPDRIPMDLDGRSALYRSELDGKRLLVVIDDVLDPAQVRPLLPASPGCMVMVTSRSALAGLVAREGARRLALGVLPVADSVNLLRHTVGVRVDSEPHAAHELTEHCARLPLALRVAAERLIARPDATLSALVSELAAEDSRLDALAEEDELSDLRAVMTASYQALDDDTTRFFRRLGLHPGSEFSGEAAAALTDTPLPEARRRLDHLTRANLVERLRENRYRLHDLVRLYTIERVRAEEEAGAVGEAVGRVAKWYTHAAARAQLAEHPEFPAVPGAGQGHELPGLDSVRDALDWFETERTNLVAVVGAALEHGHHDTAWRLPATVYGLFELRRYWYEWRDLHTLGLRAAESAGDAFGTARNHLGMGDAQWLLGDLDAAVRHYRAALASNREAGDPWVEGFALRQLGVVAWQRGERGGEAVETVERAIGVFHEAGERRGEAMGLLSLADFRADLGGFDTALEHCRAAIRMFEDIGDVWSTAWARCTLGRILTGSARAGDAVAEYLSSIKVFEERADRDSRAVALIGLAEARVALGDGEGAREALGAALDYLRDHGDPRAEEVEARLLRLAADG</sequence>
<dbReference type="SUPFAM" id="SSF48452">
    <property type="entry name" value="TPR-like"/>
    <property type="match status" value="1"/>
</dbReference>
<accession>A0ABU7L274</accession>
<dbReference type="RefSeq" id="WP_330162380.1">
    <property type="nucleotide sequence ID" value="NZ_BAAAJA010000025.1"/>
</dbReference>
<feature type="domain" description="NB-ARC" evidence="1">
    <location>
        <begin position="70"/>
        <end position="223"/>
    </location>
</feature>
<evidence type="ECO:0000259" key="1">
    <source>
        <dbReference type="Pfam" id="PF00931"/>
    </source>
</evidence>
<dbReference type="SUPFAM" id="SSF52540">
    <property type="entry name" value="P-loop containing nucleoside triphosphate hydrolases"/>
    <property type="match status" value="1"/>
</dbReference>
<reference evidence="2 3" key="1">
    <citation type="submission" date="2023-07" db="EMBL/GenBank/DDBJ databases">
        <authorList>
            <person name="Girao M."/>
            <person name="Carvalho M.F."/>
        </authorList>
    </citation>
    <scope>NUCLEOTIDE SEQUENCE [LARGE SCALE GENOMIC DNA]</scope>
    <source>
        <strain evidence="2 3">66/93</strain>
    </source>
</reference>
<evidence type="ECO:0000313" key="3">
    <source>
        <dbReference type="Proteomes" id="UP001348641"/>
    </source>
</evidence>
<dbReference type="InterPro" id="IPR011990">
    <property type="entry name" value="TPR-like_helical_dom_sf"/>
</dbReference>
<organism evidence="2 3">
    <name type="scientific">Nocardiopsis tropica</name>
    <dbReference type="NCBI Taxonomy" id="109330"/>
    <lineage>
        <taxon>Bacteria</taxon>
        <taxon>Bacillati</taxon>
        <taxon>Actinomycetota</taxon>
        <taxon>Actinomycetes</taxon>
        <taxon>Streptosporangiales</taxon>
        <taxon>Nocardiopsidaceae</taxon>
        <taxon>Nocardiopsis</taxon>
    </lineage>
</organism>
<dbReference type="InterPro" id="IPR002182">
    <property type="entry name" value="NB-ARC"/>
</dbReference>
<dbReference type="PRINTS" id="PR00364">
    <property type="entry name" value="DISEASERSIST"/>
</dbReference>
<dbReference type="SMART" id="SM00028">
    <property type="entry name" value="TPR"/>
    <property type="match status" value="3"/>
</dbReference>
<dbReference type="Gene3D" id="1.25.40.10">
    <property type="entry name" value="Tetratricopeptide repeat domain"/>
    <property type="match status" value="1"/>
</dbReference>
<protein>
    <submittedName>
        <fullName evidence="2">NB-ARC domain-containing protein</fullName>
    </submittedName>
</protein>
<dbReference type="Pfam" id="PF00931">
    <property type="entry name" value="NB-ARC"/>
    <property type="match status" value="1"/>
</dbReference>
<dbReference type="InterPro" id="IPR027417">
    <property type="entry name" value="P-loop_NTPase"/>
</dbReference>
<dbReference type="PANTHER" id="PTHR47691">
    <property type="entry name" value="REGULATOR-RELATED"/>
    <property type="match status" value="1"/>
</dbReference>
<dbReference type="PANTHER" id="PTHR47691:SF3">
    <property type="entry name" value="HTH-TYPE TRANSCRIPTIONAL REGULATOR RV0890C-RELATED"/>
    <property type="match status" value="1"/>
</dbReference>
<dbReference type="InterPro" id="IPR019734">
    <property type="entry name" value="TPR_rpt"/>
</dbReference>
<comment type="caution">
    <text evidence="2">The sequence shown here is derived from an EMBL/GenBank/DDBJ whole genome shotgun (WGS) entry which is preliminary data.</text>
</comment>
<gene>
    <name evidence="2" type="ORF">Q8A49_34595</name>
</gene>